<reference evidence="5 6" key="1">
    <citation type="submission" date="2019-12" db="EMBL/GenBank/DDBJ databases">
        <title>Spirosoma sp. HMF4905 genome sequencing and assembly.</title>
        <authorList>
            <person name="Kang H."/>
            <person name="Cha I."/>
            <person name="Kim H."/>
            <person name="Joh K."/>
        </authorList>
    </citation>
    <scope>NUCLEOTIDE SEQUENCE [LARGE SCALE GENOMIC DNA]</scope>
    <source>
        <strain evidence="5 6">HMF4905</strain>
    </source>
</reference>
<dbReference type="Proteomes" id="UP000436006">
    <property type="component" value="Unassembled WGS sequence"/>
</dbReference>
<dbReference type="InterPro" id="IPR049677">
    <property type="entry name" value="QatD"/>
</dbReference>
<dbReference type="PANTHER" id="PTHR46317">
    <property type="entry name" value="HYDROLASE OF PHP SUPERFAMILY-RELATED PROTEIN"/>
    <property type="match status" value="1"/>
</dbReference>
<protein>
    <submittedName>
        <fullName evidence="5">TatD family deoxyribonuclease</fullName>
    </submittedName>
</protein>
<evidence type="ECO:0000256" key="4">
    <source>
        <dbReference type="PIRSR" id="PIRSR005902-1"/>
    </source>
</evidence>
<dbReference type="PANTHER" id="PTHR46317:SF1">
    <property type="entry name" value="HYDROLASE, TATD FAMILY"/>
    <property type="match status" value="1"/>
</dbReference>
<proteinExistence type="inferred from homology"/>
<feature type="binding site" evidence="4">
    <location>
        <position position="11"/>
    </location>
    <ligand>
        <name>a divalent metal cation</name>
        <dbReference type="ChEBI" id="CHEBI:60240"/>
        <label>1</label>
    </ligand>
</feature>
<dbReference type="Gene3D" id="3.20.20.140">
    <property type="entry name" value="Metal-dependent hydrolases"/>
    <property type="match status" value="1"/>
</dbReference>
<dbReference type="AlphaFoldDB" id="A0A7K1SFV6"/>
<evidence type="ECO:0000313" key="5">
    <source>
        <dbReference type="EMBL" id="MVM32446.1"/>
    </source>
</evidence>
<accession>A0A7K1SFV6</accession>
<name>A0A7K1SFV6_9BACT</name>
<keyword evidence="3" id="KW-0378">Hydrolase</keyword>
<comment type="caution">
    <text evidence="5">The sequence shown here is derived from an EMBL/GenBank/DDBJ whole genome shotgun (WGS) entry which is preliminary data.</text>
</comment>
<comment type="similarity">
    <text evidence="1">Belongs to the metallo-dependent hydrolases superfamily. TatD-type hydrolase family.</text>
</comment>
<dbReference type="GO" id="GO:0046872">
    <property type="term" value="F:metal ion binding"/>
    <property type="evidence" value="ECO:0007669"/>
    <property type="project" value="UniProtKB-KW"/>
</dbReference>
<dbReference type="CDD" id="cd01310">
    <property type="entry name" value="TatD_DNAse"/>
    <property type="match status" value="1"/>
</dbReference>
<evidence type="ECO:0000256" key="1">
    <source>
        <dbReference type="ARBA" id="ARBA00009275"/>
    </source>
</evidence>
<dbReference type="RefSeq" id="WP_157587157.1">
    <property type="nucleotide sequence ID" value="NZ_WPIN01000007.1"/>
</dbReference>
<evidence type="ECO:0000256" key="3">
    <source>
        <dbReference type="ARBA" id="ARBA00022801"/>
    </source>
</evidence>
<dbReference type="Pfam" id="PF01026">
    <property type="entry name" value="TatD_DNase"/>
    <property type="match status" value="1"/>
</dbReference>
<feature type="binding site" evidence="4">
    <location>
        <position position="152"/>
    </location>
    <ligand>
        <name>a divalent metal cation</name>
        <dbReference type="ChEBI" id="CHEBI:60240"/>
        <label>2</label>
    </ligand>
</feature>
<organism evidence="5 6">
    <name type="scientific">Spirosoma arboris</name>
    <dbReference type="NCBI Taxonomy" id="2682092"/>
    <lineage>
        <taxon>Bacteria</taxon>
        <taxon>Pseudomonadati</taxon>
        <taxon>Bacteroidota</taxon>
        <taxon>Cytophagia</taxon>
        <taxon>Cytophagales</taxon>
        <taxon>Cytophagaceae</taxon>
        <taxon>Spirosoma</taxon>
    </lineage>
</organism>
<feature type="binding site" evidence="4">
    <location>
        <position position="126"/>
    </location>
    <ligand>
        <name>a divalent metal cation</name>
        <dbReference type="ChEBI" id="CHEBI:60240"/>
        <label>2</label>
    </ligand>
</feature>
<feature type="binding site" evidence="4">
    <location>
        <position position="200"/>
    </location>
    <ligand>
        <name>a divalent metal cation</name>
        <dbReference type="ChEBI" id="CHEBI:60240"/>
        <label>1</label>
    </ligand>
</feature>
<dbReference type="InterPro" id="IPR001130">
    <property type="entry name" value="TatD-like"/>
</dbReference>
<evidence type="ECO:0000256" key="2">
    <source>
        <dbReference type="ARBA" id="ARBA00022723"/>
    </source>
</evidence>
<dbReference type="PIRSF" id="PIRSF005902">
    <property type="entry name" value="DNase_TatD"/>
    <property type="match status" value="1"/>
</dbReference>
<dbReference type="InterPro" id="IPR032466">
    <property type="entry name" value="Metal_Hydrolase"/>
</dbReference>
<keyword evidence="6" id="KW-1185">Reference proteome</keyword>
<dbReference type="SUPFAM" id="SSF51556">
    <property type="entry name" value="Metallo-dependent hydrolases"/>
    <property type="match status" value="1"/>
</dbReference>
<dbReference type="GO" id="GO:0016788">
    <property type="term" value="F:hydrolase activity, acting on ester bonds"/>
    <property type="evidence" value="ECO:0007669"/>
    <property type="project" value="InterPro"/>
</dbReference>
<gene>
    <name evidence="5" type="ORF">GO755_20545</name>
</gene>
<dbReference type="EMBL" id="WPIN01000007">
    <property type="protein sequence ID" value="MVM32446.1"/>
    <property type="molecule type" value="Genomic_DNA"/>
</dbReference>
<sequence length="247" mass="28043">MNISLVDYHCHLDLYPDFERLVSECEHKQIYTLTVTTTPRAWPRNFALTKDLTFVRAALGLHPQLIEQYANELNLWEQYLPQAKFIGEIGLDAGPGFYKSFEKQTAVFDHIIKQCSKYGDKVLTIHSVRSASQILNILEKHALLKNNKAVLHWFSGSLAEARRAINMGCYFSINLPMVSNPKNIDLLNIIPKRLVLTETDGPFTVTNGVAQKPENVLLCLDKISTLWNQSIQETKMTIVNNLVALES</sequence>
<evidence type="ECO:0000313" key="6">
    <source>
        <dbReference type="Proteomes" id="UP000436006"/>
    </source>
</evidence>
<keyword evidence="2 4" id="KW-0479">Metal-binding</keyword>
<feature type="binding site" evidence="4">
    <location>
        <position position="9"/>
    </location>
    <ligand>
        <name>a divalent metal cation</name>
        <dbReference type="ChEBI" id="CHEBI:60240"/>
        <label>1</label>
    </ligand>
</feature>
<feature type="binding site" evidence="4">
    <location>
        <position position="88"/>
    </location>
    <ligand>
        <name>a divalent metal cation</name>
        <dbReference type="ChEBI" id="CHEBI:60240"/>
        <label>1</label>
    </ligand>
</feature>
<dbReference type="NCBIfam" id="NF041926">
    <property type="entry name" value="QatD"/>
    <property type="match status" value="1"/>
</dbReference>